<name>A0A420YIM6_9PEZI</name>
<proteinExistence type="predicted"/>
<evidence type="ECO:0000313" key="2">
    <source>
        <dbReference type="Proteomes" id="UP000275385"/>
    </source>
</evidence>
<dbReference type="AlphaFoldDB" id="A0A420YIM6"/>
<keyword evidence="2" id="KW-1185">Reference proteome</keyword>
<comment type="caution">
    <text evidence="1">The sequence shown here is derived from an EMBL/GenBank/DDBJ whole genome shotgun (WGS) entry which is preliminary data.</text>
</comment>
<evidence type="ECO:0000313" key="1">
    <source>
        <dbReference type="EMBL" id="RKU47753.1"/>
    </source>
</evidence>
<sequence>MGKWASLLQTSISRTAGKQRLTGFKAECGQCDGLSILGSALKPGSFLCSKSNLVTRVEILLCVLPFMQETWSHHTTNQTSNFHSIMTWSRELILTLIGVVEISVAALAPWQQ</sequence>
<accession>A0A420YIM6</accession>
<dbReference type="Proteomes" id="UP000275385">
    <property type="component" value="Unassembled WGS sequence"/>
</dbReference>
<reference evidence="1 2" key="1">
    <citation type="submission" date="2018-08" db="EMBL/GenBank/DDBJ databases">
        <title>Draft genome of the lignicolous fungus Coniochaeta pulveracea.</title>
        <authorList>
            <person name="Borstlap C.J."/>
            <person name="De Witt R.N."/>
            <person name="Botha A."/>
            <person name="Volschenk H."/>
        </authorList>
    </citation>
    <scope>NUCLEOTIDE SEQUENCE [LARGE SCALE GENOMIC DNA]</scope>
    <source>
        <strain evidence="1 2">CAB683</strain>
    </source>
</reference>
<gene>
    <name evidence="1" type="ORF">DL546_004505</name>
</gene>
<dbReference type="EMBL" id="QVQW01000007">
    <property type="protein sequence ID" value="RKU47753.1"/>
    <property type="molecule type" value="Genomic_DNA"/>
</dbReference>
<organism evidence="1 2">
    <name type="scientific">Coniochaeta pulveracea</name>
    <dbReference type="NCBI Taxonomy" id="177199"/>
    <lineage>
        <taxon>Eukaryota</taxon>
        <taxon>Fungi</taxon>
        <taxon>Dikarya</taxon>
        <taxon>Ascomycota</taxon>
        <taxon>Pezizomycotina</taxon>
        <taxon>Sordariomycetes</taxon>
        <taxon>Sordariomycetidae</taxon>
        <taxon>Coniochaetales</taxon>
        <taxon>Coniochaetaceae</taxon>
        <taxon>Coniochaeta</taxon>
    </lineage>
</organism>
<protein>
    <submittedName>
        <fullName evidence="1">Uncharacterized protein</fullName>
    </submittedName>
</protein>